<reference evidence="2 3" key="1">
    <citation type="submission" date="2015-09" db="EMBL/GenBank/DDBJ databases">
        <title>Draft genome of a European isolate of the apple canker pathogen Neonectria ditissima.</title>
        <authorList>
            <person name="Gomez-Cortecero A."/>
            <person name="Harrison R.J."/>
            <person name="Armitage A.D."/>
        </authorList>
    </citation>
    <scope>NUCLEOTIDE SEQUENCE [LARGE SCALE GENOMIC DNA]</scope>
    <source>
        <strain evidence="2 3">R09/05</strain>
    </source>
</reference>
<dbReference type="OrthoDB" id="5135333at2759"/>
<comment type="caution">
    <text evidence="2">The sequence shown here is derived from an EMBL/GenBank/DDBJ whole genome shotgun (WGS) entry which is preliminary data.</text>
</comment>
<feature type="domain" description="Heterokaryon incompatibility" evidence="1">
    <location>
        <begin position="214"/>
        <end position="369"/>
    </location>
</feature>
<evidence type="ECO:0000313" key="3">
    <source>
        <dbReference type="Proteomes" id="UP000050424"/>
    </source>
</evidence>
<dbReference type="Pfam" id="PF06985">
    <property type="entry name" value="HET"/>
    <property type="match status" value="1"/>
</dbReference>
<organism evidence="2 3">
    <name type="scientific">Neonectria ditissima</name>
    <dbReference type="NCBI Taxonomy" id="78410"/>
    <lineage>
        <taxon>Eukaryota</taxon>
        <taxon>Fungi</taxon>
        <taxon>Dikarya</taxon>
        <taxon>Ascomycota</taxon>
        <taxon>Pezizomycotina</taxon>
        <taxon>Sordariomycetes</taxon>
        <taxon>Hypocreomycetidae</taxon>
        <taxon>Hypocreales</taxon>
        <taxon>Nectriaceae</taxon>
        <taxon>Neonectria</taxon>
    </lineage>
</organism>
<proteinExistence type="predicted"/>
<accession>A0A0P7BEE0</accession>
<dbReference type="PANTHER" id="PTHR33112">
    <property type="entry name" value="DOMAIN PROTEIN, PUTATIVE-RELATED"/>
    <property type="match status" value="1"/>
</dbReference>
<gene>
    <name evidence="2" type="ORF">AK830_g5403</name>
</gene>
<sequence>MSNSASRDRQLATGAILRQPAAAILGQGTNDSQTLPLERQNCQVCSGIIDFFKIDHSDQMRDESRSLGNLRDLVDMPCPHAHLIRSMWQRSTRTINMYPPSLAAWTVHIESYYDFFQIRFLSSIEGIKTSPFLELVAKPDQPGHPGTSRILDSEWIDVSIPRSWLKTCLCEHGSSCDEPLLTTKGQSGTSMNPDWLIDVEEQCVVPFSSETAAYLTLSYTWGSVESVTNTTGTLQRLRKPNSLHPDNKEAVPRTIRDAMGITKCLGQRYLWVDRLCISQDDKAATHRSLNAMHHIFANSVVCLVALVGKDANHGLRGFRGISEPRRVDQTALDIAGSDKLSWFSQLLHFPWLEYGNGLMWNERGWTYQEFIFAKRRLIFTGGALRWVCPRGRLGEETLTIISSHRCPPMPSAGWMELPRPGLTWVSHIASEFNKRHLKYQEDALRAFLGVQNFMNGYFLGGLNYGHPEIFFDYSLVWEGEVERRVPSVAVHPEEDNLPSWSWLGWKGDFEFICNAEYENGRPFDGILEPVAEWFAMQSPSVPPAERRAIKCTWHYYRTLAQSDPGQVLEGWKRVVSDSRPPLYEFRGAKFRYPVPLPSSTEASEPATQLQLLFAKTSRAFFLTRRPRPEFARNNIFNLIVELYSTSGKFAGLLRVHKESDIDQFLAQGTVEITAVAKGWTQDFDGYLRASEERKKFLKDTAQMPRFPFYFGLCIRWEKGVAKRQATEKILTEL</sequence>
<keyword evidence="3" id="KW-1185">Reference proteome</keyword>
<dbReference type="AlphaFoldDB" id="A0A0P7BEE0"/>
<dbReference type="InterPro" id="IPR010730">
    <property type="entry name" value="HET"/>
</dbReference>
<evidence type="ECO:0000313" key="2">
    <source>
        <dbReference type="EMBL" id="KPM41151.1"/>
    </source>
</evidence>
<evidence type="ECO:0000259" key="1">
    <source>
        <dbReference type="Pfam" id="PF06985"/>
    </source>
</evidence>
<dbReference type="Proteomes" id="UP000050424">
    <property type="component" value="Unassembled WGS sequence"/>
</dbReference>
<dbReference type="STRING" id="78410.A0A0P7BEE0"/>
<protein>
    <recommendedName>
        <fullName evidence="1">Heterokaryon incompatibility domain-containing protein</fullName>
    </recommendedName>
</protein>
<name>A0A0P7BEE0_9HYPO</name>
<dbReference type="PANTHER" id="PTHR33112:SF1">
    <property type="entry name" value="HETEROKARYON INCOMPATIBILITY DOMAIN-CONTAINING PROTEIN"/>
    <property type="match status" value="1"/>
</dbReference>
<dbReference type="EMBL" id="LKCW01000070">
    <property type="protein sequence ID" value="KPM41151.1"/>
    <property type="molecule type" value="Genomic_DNA"/>
</dbReference>